<reference evidence="1 2" key="1">
    <citation type="journal article" date="2009" name="Nat. Genet.">
        <title>The genome of the cucumber, Cucumis sativus L.</title>
        <authorList>
            <person name="Huang S."/>
            <person name="Li R."/>
            <person name="Zhang Z."/>
            <person name="Li L."/>
            <person name="Gu X."/>
            <person name="Fan W."/>
            <person name="Lucas W.J."/>
            <person name="Wang X."/>
            <person name="Xie B."/>
            <person name="Ni P."/>
            <person name="Ren Y."/>
            <person name="Zhu H."/>
            <person name="Li J."/>
            <person name="Lin K."/>
            <person name="Jin W."/>
            <person name="Fei Z."/>
            <person name="Li G."/>
            <person name="Staub J."/>
            <person name="Kilian A."/>
            <person name="van der Vossen E.A."/>
            <person name="Wu Y."/>
            <person name="Guo J."/>
            <person name="He J."/>
            <person name="Jia Z."/>
            <person name="Ren Y."/>
            <person name="Tian G."/>
            <person name="Lu Y."/>
            <person name="Ruan J."/>
            <person name="Qian W."/>
            <person name="Wang M."/>
            <person name="Huang Q."/>
            <person name="Li B."/>
            <person name="Xuan Z."/>
            <person name="Cao J."/>
            <person name="Asan"/>
            <person name="Wu Z."/>
            <person name="Zhang J."/>
            <person name="Cai Q."/>
            <person name="Bai Y."/>
            <person name="Zhao B."/>
            <person name="Han Y."/>
            <person name="Li Y."/>
            <person name="Li X."/>
            <person name="Wang S."/>
            <person name="Shi Q."/>
            <person name="Liu S."/>
            <person name="Cho W.K."/>
            <person name="Kim J.Y."/>
            <person name="Xu Y."/>
            <person name="Heller-Uszynska K."/>
            <person name="Miao H."/>
            <person name="Cheng Z."/>
            <person name="Zhang S."/>
            <person name="Wu J."/>
            <person name="Yang Y."/>
            <person name="Kang H."/>
            <person name="Li M."/>
            <person name="Liang H."/>
            <person name="Ren X."/>
            <person name="Shi Z."/>
            <person name="Wen M."/>
            <person name="Jian M."/>
            <person name="Yang H."/>
            <person name="Zhang G."/>
            <person name="Yang Z."/>
            <person name="Chen R."/>
            <person name="Liu S."/>
            <person name="Li J."/>
            <person name="Ma L."/>
            <person name="Liu H."/>
            <person name="Zhou Y."/>
            <person name="Zhao J."/>
            <person name="Fang X."/>
            <person name="Li G."/>
            <person name="Fang L."/>
            <person name="Li Y."/>
            <person name="Liu D."/>
            <person name="Zheng H."/>
            <person name="Zhang Y."/>
            <person name="Qin N."/>
            <person name="Li Z."/>
            <person name="Yang G."/>
            <person name="Yang S."/>
            <person name="Bolund L."/>
            <person name="Kristiansen K."/>
            <person name="Zheng H."/>
            <person name="Li S."/>
            <person name="Zhang X."/>
            <person name="Yang H."/>
            <person name="Wang J."/>
            <person name="Sun R."/>
            <person name="Zhang B."/>
            <person name="Jiang S."/>
            <person name="Wang J."/>
            <person name="Du Y."/>
            <person name="Li S."/>
        </authorList>
    </citation>
    <scope>NUCLEOTIDE SEQUENCE [LARGE SCALE GENOMIC DNA]</scope>
    <source>
        <strain evidence="2">cv. 9930</strain>
    </source>
</reference>
<dbReference type="STRING" id="3659.A0A0A0KNU8"/>
<keyword evidence="2" id="KW-1185">Reference proteome</keyword>
<protein>
    <submittedName>
        <fullName evidence="1">Uncharacterized protein</fullName>
    </submittedName>
</protein>
<gene>
    <name evidence="1" type="ORF">Csa_5G180880</name>
</gene>
<reference evidence="1 2" key="2">
    <citation type="journal article" date="2009" name="PLoS ONE">
        <title>An integrated genetic and cytogenetic map of the cucumber genome.</title>
        <authorList>
            <person name="Ren Y."/>
            <person name="Zhang Z."/>
            <person name="Liu J."/>
            <person name="Staub J.E."/>
            <person name="Han Y."/>
            <person name="Cheng Z."/>
            <person name="Li X."/>
            <person name="Lu J."/>
            <person name="Miao H."/>
            <person name="Kang H."/>
            <person name="Xie B."/>
            <person name="Gu X."/>
            <person name="Wang X."/>
            <person name="Du Y."/>
            <person name="Jin W."/>
            <person name="Huang S."/>
        </authorList>
    </citation>
    <scope>NUCLEOTIDE SEQUENCE [LARGE SCALE GENOMIC DNA]</scope>
    <source>
        <strain evidence="2">cv. 9930</strain>
    </source>
</reference>
<name>A0A0A0KNU8_CUCSA</name>
<dbReference type="Proteomes" id="UP000029981">
    <property type="component" value="Chromosome 5"/>
</dbReference>
<evidence type="ECO:0000313" key="1">
    <source>
        <dbReference type="EMBL" id="KGN50529.1"/>
    </source>
</evidence>
<accession>A0A0A0KNU8</accession>
<organism evidence="1 2">
    <name type="scientific">Cucumis sativus</name>
    <name type="common">Cucumber</name>
    <dbReference type="NCBI Taxonomy" id="3659"/>
    <lineage>
        <taxon>Eukaryota</taxon>
        <taxon>Viridiplantae</taxon>
        <taxon>Streptophyta</taxon>
        <taxon>Embryophyta</taxon>
        <taxon>Tracheophyta</taxon>
        <taxon>Spermatophyta</taxon>
        <taxon>Magnoliopsida</taxon>
        <taxon>eudicotyledons</taxon>
        <taxon>Gunneridae</taxon>
        <taxon>Pentapetalae</taxon>
        <taxon>rosids</taxon>
        <taxon>fabids</taxon>
        <taxon>Cucurbitales</taxon>
        <taxon>Cucurbitaceae</taxon>
        <taxon>Benincaseae</taxon>
        <taxon>Cucumis</taxon>
    </lineage>
</organism>
<reference evidence="1 2" key="4">
    <citation type="journal article" date="2011" name="BMC Genomics">
        <title>RNA-Seq improves annotation of protein-coding genes in the cucumber genome.</title>
        <authorList>
            <person name="Li Z."/>
            <person name="Zhang Z."/>
            <person name="Yan P."/>
            <person name="Huang S."/>
            <person name="Fei Z."/>
            <person name="Lin K."/>
        </authorList>
    </citation>
    <scope>NUCLEOTIDE SEQUENCE [LARGE SCALE GENOMIC DNA]</scope>
    <source>
        <strain evidence="2">cv. 9930</strain>
    </source>
</reference>
<reference evidence="1 2" key="3">
    <citation type="journal article" date="2010" name="BMC Genomics">
        <title>Transcriptome sequencing and comparative analysis of cucumber flowers with different sex types.</title>
        <authorList>
            <person name="Guo S."/>
            <person name="Zheng Y."/>
            <person name="Joung J.G."/>
            <person name="Liu S."/>
            <person name="Zhang Z."/>
            <person name="Crasta O.R."/>
            <person name="Sobral B.W."/>
            <person name="Xu Y."/>
            <person name="Huang S."/>
            <person name="Fei Z."/>
        </authorList>
    </citation>
    <scope>NUCLEOTIDE SEQUENCE [LARGE SCALE GENOMIC DNA]</scope>
    <source>
        <strain evidence="2">cv. 9930</strain>
    </source>
</reference>
<dbReference type="AlphaFoldDB" id="A0A0A0KNU8"/>
<evidence type="ECO:0000313" key="2">
    <source>
        <dbReference type="Proteomes" id="UP000029981"/>
    </source>
</evidence>
<proteinExistence type="predicted"/>
<dbReference type="Gramene" id="KGN50529">
    <property type="protein sequence ID" value="KGN50529"/>
    <property type="gene ID" value="Csa_5G180880"/>
</dbReference>
<sequence>MYAKCGVIHMTSHNIECEGRWCGTPCYGRARRIKEVWDFIENMPIGLGITVYGATLGACNIHKNVESGESR</sequence>
<dbReference type="EMBL" id="CM002926">
    <property type="protein sequence ID" value="KGN50529.1"/>
    <property type="molecule type" value="Genomic_DNA"/>
</dbReference>